<keyword evidence="1" id="KW-0472">Membrane</keyword>
<evidence type="ECO:0000313" key="3">
    <source>
        <dbReference type="Proteomes" id="UP000033725"/>
    </source>
</evidence>
<feature type="transmembrane region" description="Helical" evidence="1">
    <location>
        <begin position="1701"/>
        <end position="1720"/>
    </location>
</feature>
<sequence>MELQERTLRRRRAAGGGIAGVTVGAVILASALAPTAANALDAANPNDPSVAQGQIIQLPAALLGGLDIAALGHTLTSNPAAPGAELGGLNVGLLEALNIDVGTLNVPLLTDGTTPGLLRLGDLGAAQSFSSSPTQTQSIASSGTITSGGAIDTGAIDGSSNPGTLELTDLFDQLAVAGLTDAVLDQASVGIGALASRAESNAGTVTSQYRIADLNLDLHSSLVAGLSGTLASAIQGTVTPVSNLTGPGGALTALTTTIVNTINAIPDVPLVAAFTATGGTVAIAGLDTVGQTVATQVLQTPVENTTGSVLVDLRTGTVSVDLAKILVETGAGANLNTLPANTPVLSATTISAIQQGITSALTGTHPNSLNGKVSTILKSTLDALQVTITVGVALTVPLTGTPLVSGDVLVKGSLAQFAGTATPLPAVTTDITLAGLNIGVLLNPVIATVTNAVATTTGPLVNTALNSVIPLVQPALAALTGPVLSTLDPVLQGVLSNIATITINEQPATGDIPGGSFTVRALGVNLLPAVGGGVSLDLGSSTVKAAAAAVAAIDAAATVQAGTNLPVTGSGWPANTQVSVQVTAPGGANVGGPEPVTTDASGGFTLSYPVPASATPGTGYTVTATAGAVTATDTTEVTAAATVDAAPAVQAGTDLAVSGTNWPANTQVSVQLTAPGGGNVGGPGVATTDGSGTFTLAYPVPAGIPAATGYTVTASVGTQTATDTTEVTAAPVAAVDAAPTVQAGTSLPVTGSNWPASTQVSVQLTAPGGGPNVGGPVTATTNASGGFTLDYPVPASAAPGAAYTVTATAGAITAIDTTEVTAAAAVDAAATVQAGTSLPVTGTNWPATTQVSVQLTAPGGGSVGGPVTATTDASGGFTLDYPVPASATPGAGYTVTATVGAQTATDTTEVTAAAAVDAAATVQAGTSLPVTGTNWPATTQVSVQLTAPGGGNVGGPVTATTDASGGFTLDYPVPVSATPGAGYTVTATVGTQTATDTTTVTAAATVDAAATVQAGDDLPVTGTNWPANTQVSVQLTAPGGAAVGTPRTATTGALGGFALDYPVPAGTPAGTGYTVTASAGAQTATDATEVTAAPVVLDAAAQVPAGSNLAVTGSGWPVSSSVSLQLTAPGGGANVGGPVTATTDASGAFTANYPVPVGTSPGTGYTLTATSGAVTATDTTEVTAPGGPSDVNTNAAASASASADATADGDPSAQAAAQAAALADATSSASAAATADATAAAQAAATTTASTTASTDATSTANASAAVAAQAAALADASTNANAAASTAAQANSAASSESAATSNSSANASAQASTNANAAASASASANADATTAAVAEASAQAAAFADATAEGSAAADPAADAASQSAATATSSTAATADATSAANAGAAIAAQAAALADATTNTAAAATATSDASTSAAANASAAAIANASTDASSDAVASADASAEINTNASASAAASAQADDDSNASAEAAAVAAALANATSQASAAADVSANAAAQAAATTDASTDASTTATTAANASAAAAAQAAAQNDATSTSAANASAAADADPNASAAAAANASSSATASASAAADASAEATAAASASATASASADAAADPTGNIAIALKSPVLARGQQQTAVGTGFKPGERVTGVMSSDPLALGSQVANAQGTVTFTWTIPTATDLGSHTVTLTGATSGSVSASFQVVASGLATTGGQVQGGWIALAALLLMLGLGTMRLATSRRRLIQTE</sequence>
<dbReference type="RefSeq" id="WP_045264316.1">
    <property type="nucleotide sequence ID" value="NZ_JYIV01000027.1"/>
</dbReference>
<dbReference type="NCBIfam" id="NF033766">
    <property type="entry name" value="choice_anch_G"/>
    <property type="match status" value="1"/>
</dbReference>
<name>A0A0F0KQF7_9MICO</name>
<dbReference type="Proteomes" id="UP000033725">
    <property type="component" value="Unassembled WGS sequence"/>
</dbReference>
<dbReference type="EMBL" id="JYIV01000027">
    <property type="protein sequence ID" value="KJL21476.1"/>
    <property type="molecule type" value="Genomic_DNA"/>
</dbReference>
<organism evidence="2 3">
    <name type="scientific">Microbacterium oxydans</name>
    <dbReference type="NCBI Taxonomy" id="82380"/>
    <lineage>
        <taxon>Bacteria</taxon>
        <taxon>Bacillati</taxon>
        <taxon>Actinomycetota</taxon>
        <taxon>Actinomycetes</taxon>
        <taxon>Micrococcales</taxon>
        <taxon>Microbacteriaceae</taxon>
        <taxon>Microbacterium</taxon>
    </lineage>
</organism>
<keyword evidence="1" id="KW-1133">Transmembrane helix</keyword>
<evidence type="ECO:0000256" key="1">
    <source>
        <dbReference type="SAM" id="Phobius"/>
    </source>
</evidence>
<dbReference type="OrthoDB" id="5035198at2"/>
<protein>
    <submittedName>
        <fullName evidence="2">MG2 domain protein</fullName>
    </submittedName>
</protein>
<gene>
    <name evidence="2" type="ORF">RN51_02497</name>
</gene>
<accession>A0A0F0KQF7</accession>
<dbReference type="InterPro" id="IPR047900">
    <property type="entry name" value="Choice_anch_G"/>
</dbReference>
<comment type="caution">
    <text evidence="2">The sequence shown here is derived from an EMBL/GenBank/DDBJ whole genome shotgun (WGS) entry which is preliminary data.</text>
</comment>
<evidence type="ECO:0000313" key="2">
    <source>
        <dbReference type="EMBL" id="KJL21476.1"/>
    </source>
</evidence>
<reference evidence="2 3" key="1">
    <citation type="submission" date="2015-02" db="EMBL/GenBank/DDBJ databases">
        <title>Draft genome sequences of ten Microbacterium spp. with emphasis on heavy metal contaminated environments.</title>
        <authorList>
            <person name="Corretto E."/>
        </authorList>
    </citation>
    <scope>NUCLEOTIDE SEQUENCE [LARGE SCALE GENOMIC DNA]</scope>
    <source>
        <strain evidence="2 3">BEL163</strain>
    </source>
</reference>
<feature type="transmembrane region" description="Helical" evidence="1">
    <location>
        <begin position="12"/>
        <end position="33"/>
    </location>
</feature>
<proteinExistence type="predicted"/>
<keyword evidence="1" id="KW-0812">Transmembrane</keyword>
<dbReference type="PATRIC" id="fig|82380.10.peg.2505"/>